<dbReference type="Proteomes" id="UP000789920">
    <property type="component" value="Unassembled WGS sequence"/>
</dbReference>
<evidence type="ECO:0000313" key="2">
    <source>
        <dbReference type="Proteomes" id="UP000789920"/>
    </source>
</evidence>
<reference evidence="1" key="1">
    <citation type="submission" date="2021-06" db="EMBL/GenBank/DDBJ databases">
        <authorList>
            <person name="Kallberg Y."/>
            <person name="Tangrot J."/>
            <person name="Rosling A."/>
        </authorList>
    </citation>
    <scope>NUCLEOTIDE SEQUENCE</scope>
    <source>
        <strain evidence="1">MA461A</strain>
    </source>
</reference>
<name>A0ACA9RZK7_9GLOM</name>
<evidence type="ECO:0000313" key="1">
    <source>
        <dbReference type="EMBL" id="CAG8819513.1"/>
    </source>
</evidence>
<organism evidence="1 2">
    <name type="scientific">Racocetra persica</name>
    <dbReference type="NCBI Taxonomy" id="160502"/>
    <lineage>
        <taxon>Eukaryota</taxon>
        <taxon>Fungi</taxon>
        <taxon>Fungi incertae sedis</taxon>
        <taxon>Mucoromycota</taxon>
        <taxon>Glomeromycotina</taxon>
        <taxon>Glomeromycetes</taxon>
        <taxon>Diversisporales</taxon>
        <taxon>Gigasporaceae</taxon>
        <taxon>Racocetra</taxon>
    </lineage>
</organism>
<gene>
    <name evidence="1" type="ORF">RPERSI_LOCUS25148</name>
</gene>
<dbReference type="EMBL" id="CAJVQC010082393">
    <property type="protein sequence ID" value="CAG8819513.1"/>
    <property type="molecule type" value="Genomic_DNA"/>
</dbReference>
<proteinExistence type="predicted"/>
<comment type="caution">
    <text evidence="1">The sequence shown here is derived from an EMBL/GenBank/DDBJ whole genome shotgun (WGS) entry which is preliminary data.</text>
</comment>
<sequence length="151" mass="18067">MSDKIDVNKSNEANVVKDKKSNELDNTLEVTFVEIKIPEFIKPVLKNYLIFYEITGFYKGPGGLDPDYKKKKEEKETKEEKKKEEEETKEKKKVGLIDKLKNIYKNERDEMKTKKEEETKEETKEEETKKEETKEEGKKKREKKKRNKKEL</sequence>
<protein>
    <submittedName>
        <fullName evidence="1">658_t:CDS:1</fullName>
    </submittedName>
</protein>
<accession>A0ACA9RZK7</accession>
<keyword evidence="2" id="KW-1185">Reference proteome</keyword>